<keyword evidence="6" id="KW-1185">Reference proteome</keyword>
<dbReference type="Gene3D" id="3.40.190.10">
    <property type="entry name" value="Periplasmic binding protein-like II"/>
    <property type="match status" value="2"/>
</dbReference>
<accession>A0ABR6BEB1</accession>
<dbReference type="PANTHER" id="PTHR35936:SF17">
    <property type="entry name" value="ARGININE-BINDING EXTRACELLULAR PROTEIN ARTP"/>
    <property type="match status" value="1"/>
</dbReference>
<evidence type="ECO:0000313" key="6">
    <source>
        <dbReference type="Proteomes" id="UP000517916"/>
    </source>
</evidence>
<evidence type="ECO:0000313" key="5">
    <source>
        <dbReference type="EMBL" id="MBA8925217.1"/>
    </source>
</evidence>
<dbReference type="SMART" id="SM00062">
    <property type="entry name" value="PBPb"/>
    <property type="match status" value="1"/>
</dbReference>
<gene>
    <name evidence="5" type="ORF">BC739_002416</name>
</gene>
<dbReference type="SUPFAM" id="SSF53850">
    <property type="entry name" value="Periplasmic binding protein-like II"/>
    <property type="match status" value="1"/>
</dbReference>
<dbReference type="EMBL" id="JACJID010000002">
    <property type="protein sequence ID" value="MBA8925217.1"/>
    <property type="molecule type" value="Genomic_DNA"/>
</dbReference>
<evidence type="ECO:0000256" key="2">
    <source>
        <dbReference type="SAM" id="MobiDB-lite"/>
    </source>
</evidence>
<feature type="signal peptide" evidence="3">
    <location>
        <begin position="1"/>
        <end position="22"/>
    </location>
</feature>
<evidence type="ECO:0000256" key="3">
    <source>
        <dbReference type="SAM" id="SignalP"/>
    </source>
</evidence>
<dbReference type="InterPro" id="IPR001638">
    <property type="entry name" value="Solute-binding_3/MltF_N"/>
</dbReference>
<dbReference type="Pfam" id="PF00497">
    <property type="entry name" value="SBP_bac_3"/>
    <property type="match status" value="1"/>
</dbReference>
<evidence type="ECO:0000259" key="4">
    <source>
        <dbReference type="SMART" id="SM00062"/>
    </source>
</evidence>
<evidence type="ECO:0000256" key="1">
    <source>
        <dbReference type="ARBA" id="ARBA00022729"/>
    </source>
</evidence>
<dbReference type="PROSITE" id="PS51257">
    <property type="entry name" value="PROKAR_LIPOPROTEIN"/>
    <property type="match status" value="1"/>
</dbReference>
<proteinExistence type="predicted"/>
<keyword evidence="1 3" id="KW-0732">Signal</keyword>
<organism evidence="5 6">
    <name type="scientific">Kutzneria viridogrisea</name>
    <dbReference type="NCBI Taxonomy" id="47990"/>
    <lineage>
        <taxon>Bacteria</taxon>
        <taxon>Bacillati</taxon>
        <taxon>Actinomycetota</taxon>
        <taxon>Actinomycetes</taxon>
        <taxon>Pseudonocardiales</taxon>
        <taxon>Pseudonocardiaceae</taxon>
        <taxon>Kutzneria</taxon>
    </lineage>
</organism>
<protein>
    <submittedName>
        <fullName evidence="5">Glutamate transport system substrate-binding protein</fullName>
    </submittedName>
</protein>
<feature type="region of interest" description="Disordered" evidence="2">
    <location>
        <begin position="28"/>
        <end position="53"/>
    </location>
</feature>
<name>A0ABR6BEB1_9PSEU</name>
<dbReference type="RefSeq" id="WP_182837259.1">
    <property type="nucleotide sequence ID" value="NZ_BAAABQ010000084.1"/>
</dbReference>
<feature type="compositionally biased region" description="Low complexity" evidence="2">
    <location>
        <begin position="35"/>
        <end position="52"/>
    </location>
</feature>
<sequence length="298" mass="30249">MIRTTGARVAAVLAGCALFAGCAGGDAQHGPPPATATTTTAAPSGAVSGSPTYDRIHQRGRITVALRTEQPGLAHRDPASGDYSGFEVDLARLVATKLGLTADQIQFKQLPPGAGLGSVSSGDADLYLGGATAEQGRSAQLLAAGPYLNAHLGLLYRQSGPAVTDPASAAGRRICSVSDSPAQAAARALKITDPDKLLGSNSLADCVDQLGSGTVDAVVQDLPAVAGYAESDPTNLAAADLPGGQPLDYVVLLPGNDKPLRDRINQVLRAAIADGTWQRLYDAALARSGIKATPPTIP</sequence>
<comment type="caution">
    <text evidence="5">The sequence shown here is derived from an EMBL/GenBank/DDBJ whole genome shotgun (WGS) entry which is preliminary data.</text>
</comment>
<dbReference type="Proteomes" id="UP000517916">
    <property type="component" value="Unassembled WGS sequence"/>
</dbReference>
<reference evidence="5 6" key="1">
    <citation type="submission" date="2020-08" db="EMBL/GenBank/DDBJ databases">
        <title>Genomic Encyclopedia of Archaeal and Bacterial Type Strains, Phase II (KMG-II): from individual species to whole genera.</title>
        <authorList>
            <person name="Goeker M."/>
        </authorList>
    </citation>
    <scope>NUCLEOTIDE SEQUENCE [LARGE SCALE GENOMIC DNA]</scope>
    <source>
        <strain evidence="5 6">DSM 43850</strain>
    </source>
</reference>
<feature type="domain" description="Solute-binding protein family 3/N-terminal" evidence="4">
    <location>
        <begin position="61"/>
        <end position="288"/>
    </location>
</feature>
<dbReference type="PANTHER" id="PTHR35936">
    <property type="entry name" value="MEMBRANE-BOUND LYTIC MUREIN TRANSGLYCOSYLASE F"/>
    <property type="match status" value="1"/>
</dbReference>
<feature type="chain" id="PRO_5046068160" evidence="3">
    <location>
        <begin position="23"/>
        <end position="298"/>
    </location>
</feature>